<accession>A0A9W8JM96</accession>
<feature type="compositionally biased region" description="Low complexity" evidence="1">
    <location>
        <begin position="19"/>
        <end position="37"/>
    </location>
</feature>
<reference evidence="3" key="1">
    <citation type="submission" date="2022-07" db="EMBL/GenBank/DDBJ databases">
        <title>Genome Sequence of Agrocybe chaxingu.</title>
        <authorList>
            <person name="Buettner E."/>
        </authorList>
    </citation>
    <scope>NUCLEOTIDE SEQUENCE</scope>
    <source>
        <strain evidence="3">MP-N11</strain>
    </source>
</reference>
<dbReference type="PANTHER" id="PTHR47332">
    <property type="entry name" value="SET DOMAIN-CONTAINING PROTEIN 5"/>
    <property type="match status" value="1"/>
</dbReference>
<dbReference type="OrthoDB" id="265717at2759"/>
<dbReference type="InterPro" id="IPR046341">
    <property type="entry name" value="SET_dom_sf"/>
</dbReference>
<feature type="region of interest" description="Disordered" evidence="1">
    <location>
        <begin position="1"/>
        <end position="41"/>
    </location>
</feature>
<protein>
    <recommendedName>
        <fullName evidence="2">SET domain-containing protein</fullName>
    </recommendedName>
</protein>
<evidence type="ECO:0000259" key="2">
    <source>
        <dbReference type="PROSITE" id="PS50280"/>
    </source>
</evidence>
<dbReference type="PANTHER" id="PTHR47332:SF4">
    <property type="entry name" value="SET DOMAIN-CONTAINING PROTEIN 5"/>
    <property type="match status" value="1"/>
</dbReference>
<evidence type="ECO:0000256" key="1">
    <source>
        <dbReference type="SAM" id="MobiDB-lite"/>
    </source>
</evidence>
<evidence type="ECO:0000313" key="3">
    <source>
        <dbReference type="EMBL" id="KAJ3481224.1"/>
    </source>
</evidence>
<sequence length="205" mass="22074">MGEEQTSRGQDSSVDGQDGLPSSTSPRRSPSGPPLSTWSIDGRSYNLFTLSLTAADPKDEPAPISCLINPLLVPFLPSPLPSRQQPPKDPSFAILPTPNKGAGMFATRSIPAGELIVVEHPALILPSSKFPDAVYEALGAALPEKRRQEMVNMADCRGREECPTVVEGVVRTNALVLELDPEGRLGEEEREIYGGRVSCINRIQS</sequence>
<keyword evidence="4" id="KW-1185">Reference proteome</keyword>
<dbReference type="AlphaFoldDB" id="A0A9W8JM96"/>
<comment type="caution">
    <text evidence="3">The sequence shown here is derived from an EMBL/GenBank/DDBJ whole genome shotgun (WGS) entry which is preliminary data.</text>
</comment>
<dbReference type="InterPro" id="IPR001214">
    <property type="entry name" value="SET_dom"/>
</dbReference>
<feature type="domain" description="SET" evidence="2">
    <location>
        <begin position="90"/>
        <end position="205"/>
    </location>
</feature>
<dbReference type="Gene3D" id="2.170.270.10">
    <property type="entry name" value="SET domain"/>
    <property type="match status" value="1"/>
</dbReference>
<dbReference type="EMBL" id="JANKHO010003756">
    <property type="protein sequence ID" value="KAJ3481224.1"/>
    <property type="molecule type" value="Genomic_DNA"/>
</dbReference>
<proteinExistence type="predicted"/>
<name>A0A9W8JM96_9AGAR</name>
<dbReference type="InterPro" id="IPR053185">
    <property type="entry name" value="SET_domain_protein"/>
</dbReference>
<dbReference type="SUPFAM" id="SSF82199">
    <property type="entry name" value="SET domain"/>
    <property type="match status" value="1"/>
</dbReference>
<dbReference type="Proteomes" id="UP001148786">
    <property type="component" value="Unassembled WGS sequence"/>
</dbReference>
<evidence type="ECO:0000313" key="4">
    <source>
        <dbReference type="Proteomes" id="UP001148786"/>
    </source>
</evidence>
<dbReference type="PROSITE" id="PS50280">
    <property type="entry name" value="SET"/>
    <property type="match status" value="1"/>
</dbReference>
<organism evidence="3 4">
    <name type="scientific">Agrocybe chaxingu</name>
    <dbReference type="NCBI Taxonomy" id="84603"/>
    <lineage>
        <taxon>Eukaryota</taxon>
        <taxon>Fungi</taxon>
        <taxon>Dikarya</taxon>
        <taxon>Basidiomycota</taxon>
        <taxon>Agaricomycotina</taxon>
        <taxon>Agaricomycetes</taxon>
        <taxon>Agaricomycetidae</taxon>
        <taxon>Agaricales</taxon>
        <taxon>Agaricineae</taxon>
        <taxon>Strophariaceae</taxon>
        <taxon>Agrocybe</taxon>
    </lineage>
</organism>
<gene>
    <name evidence="3" type="ORF">NLJ89_g12229</name>
</gene>